<protein>
    <submittedName>
        <fullName evidence="1">Uncharacterized protein</fullName>
    </submittedName>
</protein>
<proteinExistence type="predicted"/>
<accession>A0A830EDJ7</accession>
<comment type="caution">
    <text evidence="1">The sequence shown here is derived from an EMBL/GenBank/DDBJ whole genome shotgun (WGS) entry which is preliminary data.</text>
</comment>
<keyword evidence="2" id="KW-1185">Reference proteome</keyword>
<reference evidence="1" key="2">
    <citation type="submission" date="2020-09" db="EMBL/GenBank/DDBJ databases">
        <authorList>
            <person name="Sun Q."/>
            <person name="Ohkuma M."/>
        </authorList>
    </citation>
    <scope>NUCLEOTIDE SEQUENCE</scope>
    <source>
        <strain evidence="1">JCM 14359</strain>
    </source>
</reference>
<dbReference type="RefSeq" id="WP_188788189.1">
    <property type="nucleotide sequence ID" value="NZ_BMOC01000022.1"/>
</dbReference>
<evidence type="ECO:0000313" key="1">
    <source>
        <dbReference type="EMBL" id="GGJ15286.1"/>
    </source>
</evidence>
<evidence type="ECO:0000313" key="2">
    <source>
        <dbReference type="Proteomes" id="UP000653099"/>
    </source>
</evidence>
<dbReference type="EMBL" id="BMOC01000022">
    <property type="protein sequence ID" value="GGJ15286.1"/>
    <property type="molecule type" value="Genomic_DNA"/>
</dbReference>
<reference evidence="1" key="1">
    <citation type="journal article" date="2014" name="Int. J. Syst. Evol. Microbiol.">
        <title>Complete genome sequence of Corynebacterium casei LMG S-19264T (=DSM 44701T), isolated from a smear-ripened cheese.</title>
        <authorList>
            <consortium name="US DOE Joint Genome Institute (JGI-PGF)"/>
            <person name="Walter F."/>
            <person name="Albersmeier A."/>
            <person name="Kalinowski J."/>
            <person name="Ruckert C."/>
        </authorList>
    </citation>
    <scope>NUCLEOTIDE SEQUENCE</scope>
    <source>
        <strain evidence="1">JCM 14359</strain>
    </source>
</reference>
<organism evidence="1 2">
    <name type="scientific">Halobellus salinus</name>
    <dbReference type="NCBI Taxonomy" id="931585"/>
    <lineage>
        <taxon>Archaea</taxon>
        <taxon>Methanobacteriati</taxon>
        <taxon>Methanobacteriota</taxon>
        <taxon>Stenosarchaea group</taxon>
        <taxon>Halobacteria</taxon>
        <taxon>Halobacteriales</taxon>
        <taxon>Haloferacaceae</taxon>
        <taxon>Halobellus</taxon>
    </lineage>
</organism>
<name>A0A830EDJ7_9EURY</name>
<dbReference type="AlphaFoldDB" id="A0A830EDJ7"/>
<dbReference type="Proteomes" id="UP000653099">
    <property type="component" value="Unassembled WGS sequence"/>
</dbReference>
<gene>
    <name evidence="1" type="ORF">GCM10008995_26370</name>
</gene>
<sequence length="60" mass="6654">MADSFEETEVVKERSVWEDNSGSCLMNVSGLLTAGQYEIEKDVREDGTIVLRCEPVGSED</sequence>